<accession>A0A1I7YX96</accession>
<dbReference type="WBParaSite" id="L893_g2069.t1">
    <property type="protein sequence ID" value="L893_g2069.t1"/>
    <property type="gene ID" value="L893_g2069"/>
</dbReference>
<protein>
    <submittedName>
        <fullName evidence="3">Pneumococcal surface protein A</fullName>
    </submittedName>
</protein>
<proteinExistence type="predicted"/>
<name>A0A1I7YX96_9BILA</name>
<organism evidence="2 3">
    <name type="scientific">Steinernema glaseri</name>
    <dbReference type="NCBI Taxonomy" id="37863"/>
    <lineage>
        <taxon>Eukaryota</taxon>
        <taxon>Metazoa</taxon>
        <taxon>Ecdysozoa</taxon>
        <taxon>Nematoda</taxon>
        <taxon>Chromadorea</taxon>
        <taxon>Rhabditida</taxon>
        <taxon>Tylenchina</taxon>
        <taxon>Panagrolaimomorpha</taxon>
        <taxon>Strongyloidoidea</taxon>
        <taxon>Steinernematidae</taxon>
        <taxon>Steinernema</taxon>
    </lineage>
</organism>
<feature type="region of interest" description="Disordered" evidence="1">
    <location>
        <begin position="1"/>
        <end position="21"/>
    </location>
</feature>
<evidence type="ECO:0000256" key="1">
    <source>
        <dbReference type="SAM" id="MobiDB-lite"/>
    </source>
</evidence>
<reference evidence="3" key="1">
    <citation type="submission" date="2016-11" db="UniProtKB">
        <authorList>
            <consortium name="WormBaseParasite"/>
        </authorList>
    </citation>
    <scope>IDENTIFICATION</scope>
</reference>
<keyword evidence="2" id="KW-1185">Reference proteome</keyword>
<evidence type="ECO:0000313" key="2">
    <source>
        <dbReference type="Proteomes" id="UP000095287"/>
    </source>
</evidence>
<evidence type="ECO:0000313" key="3">
    <source>
        <dbReference type="WBParaSite" id="L893_g2069.t1"/>
    </source>
</evidence>
<dbReference type="Proteomes" id="UP000095287">
    <property type="component" value="Unplaced"/>
</dbReference>
<sequence length="110" mass="12644">MHDDMGRPQRKDTTKDDISTKESALEALKEKYEDAKAKLEKLAKHEAGDDVITDEEELETLKEGKTTFDETVKNYEKLEKELKDLKSAELETKNKTAAVTKELEELEKKD</sequence>
<dbReference type="AlphaFoldDB" id="A0A1I7YX96"/>